<organism evidence="4 5">
    <name type="scientific">Candidatus Raskinella chloraquaticus</name>
    <dbReference type="NCBI Taxonomy" id="1951219"/>
    <lineage>
        <taxon>Bacteria</taxon>
        <taxon>Pseudomonadati</taxon>
        <taxon>Pseudomonadota</taxon>
        <taxon>Alphaproteobacteria</taxon>
        <taxon>Hyphomicrobiales</taxon>
        <taxon>Phreatobacteraceae</taxon>
        <taxon>Candidatus Raskinella</taxon>
    </lineage>
</organism>
<dbReference type="SUPFAM" id="SSF51556">
    <property type="entry name" value="Metallo-dependent hydrolases"/>
    <property type="match status" value="1"/>
</dbReference>
<dbReference type="InterPro" id="IPR032466">
    <property type="entry name" value="Metal_Hydrolase"/>
</dbReference>
<gene>
    <name evidence="4" type="ORF">A4S15_12535</name>
</gene>
<sequence length="417" mass="45656">MPADLILRQANLGDDAPLADIVIREGRIAAITPHGLVAGKEINLEGGLVLPGFVETHIHLDKSCIIDRCDIREGSLAEAIRETARAKLAFSEDDIEQRARRTLEKAIMAGTMKMRTHVEIDPRIGLKGFHAIQRLAQEYTWALDIEICVFPQEGLINDPGCEELLIEACRQGASLIGGCPYADTQPDEHIARIFAIARTFDLDIDFHLDFDLDTRFLSLTEVCRQTRAHNYAGRVTIGHVTKLSALPSADFVAAARLLASSGVAVTVLPSTDLFLMGRGIDHNVPRGVTRADLLRHHGVTCSLATNNVLNAFTPFGDCSLCRIANLYANIAQLGRRQDLEDCLAMVTSDAARLMNIERYGVAVGHAADLLVFPTEAATSAIAEIVLPRLGFKNGRRSFFRADPVLNSPVPRKHHHAK</sequence>
<dbReference type="Gene3D" id="3.20.20.140">
    <property type="entry name" value="Metal-dependent hydrolases"/>
    <property type="match status" value="1"/>
</dbReference>
<dbReference type="InterPro" id="IPR052349">
    <property type="entry name" value="Metallo-hydrolase_Enzymes"/>
</dbReference>
<dbReference type="InterPro" id="IPR013108">
    <property type="entry name" value="Amidohydro_3"/>
</dbReference>
<protein>
    <submittedName>
        <fullName evidence="4">Amidohydrolase</fullName>
    </submittedName>
</protein>
<reference evidence="4 5" key="1">
    <citation type="journal article" date="2017" name="Water Res.">
        <title>Comammox in drinking water systems.</title>
        <authorList>
            <person name="Wang Y."/>
            <person name="Ma L."/>
            <person name="Mao Y."/>
            <person name="Jiang X."/>
            <person name="Xia Y."/>
            <person name="Yu K."/>
            <person name="Li B."/>
            <person name="Zhang T."/>
        </authorList>
    </citation>
    <scope>NUCLEOTIDE SEQUENCE [LARGE SCALE GENOMIC DNA]</scope>
    <source>
        <strain evidence="4">SG_bin8</strain>
    </source>
</reference>
<dbReference type="STRING" id="1827387.A4S15_12535"/>
<keyword evidence="2 4" id="KW-0378">Hydrolase</keyword>
<dbReference type="CDD" id="cd01293">
    <property type="entry name" value="Bact_CD"/>
    <property type="match status" value="1"/>
</dbReference>
<name>A0A1W9HUC3_9HYPH</name>
<dbReference type="SUPFAM" id="SSF51338">
    <property type="entry name" value="Composite domain of metallo-dependent hydrolases"/>
    <property type="match status" value="1"/>
</dbReference>
<evidence type="ECO:0000313" key="5">
    <source>
        <dbReference type="Proteomes" id="UP000192872"/>
    </source>
</evidence>
<dbReference type="PANTHER" id="PTHR32027">
    <property type="entry name" value="CYTOSINE DEAMINASE"/>
    <property type="match status" value="1"/>
</dbReference>
<dbReference type="GO" id="GO:0019239">
    <property type="term" value="F:deaminase activity"/>
    <property type="evidence" value="ECO:0007669"/>
    <property type="project" value="UniProtKB-ARBA"/>
</dbReference>
<dbReference type="Proteomes" id="UP000192872">
    <property type="component" value="Unassembled WGS sequence"/>
</dbReference>
<evidence type="ECO:0000259" key="3">
    <source>
        <dbReference type="Pfam" id="PF07969"/>
    </source>
</evidence>
<evidence type="ECO:0000313" key="4">
    <source>
        <dbReference type="EMBL" id="OQW51046.1"/>
    </source>
</evidence>
<dbReference type="RefSeq" id="WP_376803013.1">
    <property type="nucleotide sequence ID" value="NZ_DBNB01000003.1"/>
</dbReference>
<keyword evidence="1" id="KW-0479">Metal-binding</keyword>
<proteinExistence type="predicted"/>
<accession>A0A1W9HUC3</accession>
<dbReference type="Gene3D" id="2.30.40.10">
    <property type="entry name" value="Urease, subunit C, domain 1"/>
    <property type="match status" value="1"/>
</dbReference>
<evidence type="ECO:0000256" key="1">
    <source>
        <dbReference type="ARBA" id="ARBA00022723"/>
    </source>
</evidence>
<dbReference type="InterPro" id="IPR011059">
    <property type="entry name" value="Metal-dep_hydrolase_composite"/>
</dbReference>
<dbReference type="FunFam" id="3.20.20.140:FF:000019">
    <property type="entry name" value="Cytosine deaminase"/>
    <property type="match status" value="1"/>
</dbReference>
<evidence type="ECO:0000256" key="2">
    <source>
        <dbReference type="ARBA" id="ARBA00022801"/>
    </source>
</evidence>
<dbReference type="Pfam" id="PF07969">
    <property type="entry name" value="Amidohydro_3"/>
    <property type="match status" value="1"/>
</dbReference>
<dbReference type="AlphaFoldDB" id="A0A1W9HUC3"/>
<dbReference type="GO" id="GO:0046872">
    <property type="term" value="F:metal ion binding"/>
    <property type="evidence" value="ECO:0007669"/>
    <property type="project" value="UniProtKB-KW"/>
</dbReference>
<comment type="caution">
    <text evidence="4">The sequence shown here is derived from an EMBL/GenBank/DDBJ whole genome shotgun (WGS) entry which is preliminary data.</text>
</comment>
<dbReference type="PANTHER" id="PTHR32027:SF9">
    <property type="entry name" value="BLL3847 PROTEIN"/>
    <property type="match status" value="1"/>
</dbReference>
<dbReference type="GO" id="GO:0016814">
    <property type="term" value="F:hydrolase activity, acting on carbon-nitrogen (but not peptide) bonds, in cyclic amidines"/>
    <property type="evidence" value="ECO:0007669"/>
    <property type="project" value="TreeGrafter"/>
</dbReference>
<dbReference type="EMBL" id="LWDL01000022">
    <property type="protein sequence ID" value="OQW51046.1"/>
    <property type="molecule type" value="Genomic_DNA"/>
</dbReference>
<feature type="domain" description="Amidohydrolase 3" evidence="3">
    <location>
        <begin position="127"/>
        <end position="393"/>
    </location>
</feature>